<evidence type="ECO:0000313" key="2">
    <source>
        <dbReference type="EMBL" id="RXZ62097.1"/>
    </source>
</evidence>
<dbReference type="PROSITE" id="PS51257">
    <property type="entry name" value="PROKAR_LIPOPROTEIN"/>
    <property type="match status" value="1"/>
</dbReference>
<gene>
    <name evidence="2" type="ORF">ESZ91_06810</name>
</gene>
<sequence length="508" mass="57863">MKKFISLLLTGLLLFAAAGCAPDQKGEITEIEVDPAYTRYDITEAIDYKTDGFGAQIDTDVYMPWNKLTADEETMLEQRIADMNLQYTRIKMFPEFFERGNDNGDPNVFDYDSEDVDFDSVEMKALYKILDICEKYGIRVDLSWYGAYATFDSYDGKYDGTWLGYNNDGSLGWVTAPRKTDDFDGYAEYAENIAVGLDYLINTKGYTCIWGYSVIAEMFITDKGTIVWDDYRECARIIVDRLKKDGLYGKVKHIGTSAMAHNAKYFAEEQEMMADIYDVCGVGNYNWDNDSPFEAMDYYFQDLMKTCRKLGKGLVESEFCQGLHFLDAVNKTDIDDYTAGIYLTRFMIAAAQNGVSAFNHYILGDTFFTNSYVHTMGLWMYRDNDWKAHPEYYFWGMVCKYTDIGSEIHPIKSKDEDVCMIAFKLPDGSWSYMMTNNGASNKKVAVVYGKEDRAKTLSAYKITESLIPEDRAVVLPEAYASVDSSKGVSYVTLPPMSFTVLSNKTFQA</sequence>
<evidence type="ECO:0000256" key="1">
    <source>
        <dbReference type="SAM" id="SignalP"/>
    </source>
</evidence>
<accession>A0A4Q2KDM3</accession>
<feature type="chain" id="PRO_5039143150" evidence="1">
    <location>
        <begin position="22"/>
        <end position="508"/>
    </location>
</feature>
<comment type="caution">
    <text evidence="2">The sequence shown here is derived from an EMBL/GenBank/DDBJ whole genome shotgun (WGS) entry which is preliminary data.</text>
</comment>
<dbReference type="AlphaFoldDB" id="A0A4Q2KDM3"/>
<organism evidence="2 3">
    <name type="scientific">Candidatus Borkfalkia ceftriaxoniphila</name>
    <dbReference type="NCBI Taxonomy" id="2508949"/>
    <lineage>
        <taxon>Bacteria</taxon>
        <taxon>Bacillati</taxon>
        <taxon>Bacillota</taxon>
        <taxon>Clostridia</taxon>
        <taxon>Christensenellales</taxon>
        <taxon>Christensenellaceae</taxon>
        <taxon>Candidatus Borkfalkia</taxon>
    </lineage>
</organism>
<evidence type="ECO:0000313" key="3">
    <source>
        <dbReference type="Proteomes" id="UP000291269"/>
    </source>
</evidence>
<protein>
    <submittedName>
        <fullName evidence="2">Uncharacterized protein</fullName>
    </submittedName>
</protein>
<dbReference type="Gene3D" id="3.20.20.80">
    <property type="entry name" value="Glycosidases"/>
    <property type="match status" value="1"/>
</dbReference>
<dbReference type="RefSeq" id="WP_129225455.1">
    <property type="nucleotide sequence ID" value="NZ_SDOZ01000002.1"/>
</dbReference>
<dbReference type="EMBL" id="SDOZ01000002">
    <property type="protein sequence ID" value="RXZ62097.1"/>
    <property type="molecule type" value="Genomic_DNA"/>
</dbReference>
<proteinExistence type="predicted"/>
<keyword evidence="3" id="KW-1185">Reference proteome</keyword>
<reference evidence="2 3" key="1">
    <citation type="journal article" date="2019" name="Gut">
        <title>Antibiotics-induced monodominance of a novel gut bacterial order.</title>
        <authorList>
            <person name="Hildebrand F."/>
            <person name="Moitinho-Silva L."/>
            <person name="Blasche S."/>
            <person name="Jahn M.T."/>
            <person name="Gossmann T.I."/>
            <person name="Heuerta-Cepas J."/>
            <person name="Hercog R."/>
            <person name="Luetge M."/>
            <person name="Bahram M."/>
            <person name="Pryszlak A."/>
            <person name="Alves R.J."/>
            <person name="Waszak S.M."/>
            <person name="Zhu A."/>
            <person name="Ye L."/>
            <person name="Costea P.I."/>
            <person name="Aalvink S."/>
            <person name="Belzer C."/>
            <person name="Forslund S.K."/>
            <person name="Sunagawa S."/>
            <person name="Hentschel U."/>
            <person name="Merten C."/>
            <person name="Patil K.R."/>
            <person name="Benes V."/>
            <person name="Bork P."/>
        </authorList>
    </citation>
    <scope>NUCLEOTIDE SEQUENCE [LARGE SCALE GENOMIC DNA]</scope>
    <source>
        <strain evidence="2 3">HDS1380</strain>
    </source>
</reference>
<dbReference type="OrthoDB" id="781226at2"/>
<keyword evidence="1" id="KW-0732">Signal</keyword>
<dbReference type="SUPFAM" id="SSF51445">
    <property type="entry name" value="(Trans)glycosidases"/>
    <property type="match status" value="1"/>
</dbReference>
<name>A0A4Q2KDM3_9FIRM</name>
<dbReference type="Proteomes" id="UP000291269">
    <property type="component" value="Unassembled WGS sequence"/>
</dbReference>
<dbReference type="InterPro" id="IPR017853">
    <property type="entry name" value="GH"/>
</dbReference>
<feature type="signal peptide" evidence="1">
    <location>
        <begin position="1"/>
        <end position="21"/>
    </location>
</feature>